<feature type="compositionally biased region" description="Low complexity" evidence="15">
    <location>
        <begin position="713"/>
        <end position="725"/>
    </location>
</feature>
<dbReference type="PROSITE" id="PS00518">
    <property type="entry name" value="ZF_RING_1"/>
    <property type="match status" value="1"/>
</dbReference>
<keyword evidence="14" id="KW-0175">Coiled coil</keyword>
<dbReference type="OrthoDB" id="6105938at2759"/>
<evidence type="ECO:0000313" key="18">
    <source>
        <dbReference type="EMBL" id="KAF8568846.1"/>
    </source>
</evidence>
<dbReference type="SUPFAM" id="SSF57850">
    <property type="entry name" value="RING/U-box"/>
    <property type="match status" value="1"/>
</dbReference>
<keyword evidence="7 13" id="KW-0863">Zinc-finger</keyword>
<evidence type="ECO:0000256" key="5">
    <source>
        <dbReference type="ARBA" id="ARBA00022737"/>
    </source>
</evidence>
<keyword evidence="5" id="KW-0677">Repeat</keyword>
<feature type="compositionally biased region" description="Polar residues" evidence="15">
    <location>
        <begin position="314"/>
        <end position="332"/>
    </location>
</feature>
<keyword evidence="4" id="KW-0479">Metal-binding</keyword>
<keyword evidence="19" id="KW-1185">Reference proteome</keyword>
<evidence type="ECO:0000256" key="13">
    <source>
        <dbReference type="PROSITE-ProRule" id="PRU00175"/>
    </source>
</evidence>
<keyword evidence="6" id="KW-0227">DNA damage</keyword>
<dbReference type="SMART" id="SM00184">
    <property type="entry name" value="RING"/>
    <property type="match status" value="1"/>
</dbReference>
<evidence type="ECO:0000259" key="17">
    <source>
        <dbReference type="PROSITE" id="PS50172"/>
    </source>
</evidence>
<dbReference type="Pfam" id="PF00533">
    <property type="entry name" value="BRCT"/>
    <property type="match status" value="1"/>
</dbReference>
<gene>
    <name evidence="18" type="ORF">P879_06819</name>
</gene>
<dbReference type="GO" id="GO:0070531">
    <property type="term" value="C:BRCA1-A complex"/>
    <property type="evidence" value="ECO:0007669"/>
    <property type="project" value="TreeGrafter"/>
</dbReference>
<evidence type="ECO:0000256" key="6">
    <source>
        <dbReference type="ARBA" id="ARBA00022763"/>
    </source>
</evidence>
<dbReference type="SMART" id="SM00292">
    <property type="entry name" value="BRCT"/>
    <property type="match status" value="2"/>
</dbReference>
<evidence type="ECO:0000259" key="16">
    <source>
        <dbReference type="PROSITE" id="PS50089"/>
    </source>
</evidence>
<proteinExistence type="predicted"/>
<feature type="domain" description="RING-type" evidence="16">
    <location>
        <begin position="20"/>
        <end position="60"/>
    </location>
</feature>
<dbReference type="PROSITE" id="PS50172">
    <property type="entry name" value="BRCT"/>
    <property type="match status" value="1"/>
</dbReference>
<dbReference type="PROSITE" id="PS50089">
    <property type="entry name" value="ZF_RING_2"/>
    <property type="match status" value="1"/>
</dbReference>
<dbReference type="PANTHER" id="PTHR13763:SF0">
    <property type="entry name" value="BREAST CANCER TYPE 1 SUSCEPTIBILITY PROTEIN"/>
    <property type="match status" value="1"/>
</dbReference>
<evidence type="ECO:0000256" key="4">
    <source>
        <dbReference type="ARBA" id="ARBA00022723"/>
    </source>
</evidence>
<protein>
    <recommendedName>
        <fullName evidence="12">RING-type E3 ubiquitin transferase BRCA1</fullName>
    </recommendedName>
</protein>
<dbReference type="Gene3D" id="3.40.50.10190">
    <property type="entry name" value="BRCT domain"/>
    <property type="match status" value="2"/>
</dbReference>
<evidence type="ECO:0000256" key="15">
    <source>
        <dbReference type="SAM" id="MobiDB-lite"/>
    </source>
</evidence>
<keyword evidence="8" id="KW-0862">Zinc</keyword>
<evidence type="ECO:0000256" key="1">
    <source>
        <dbReference type="ARBA" id="ARBA00004123"/>
    </source>
</evidence>
<evidence type="ECO:0000256" key="3">
    <source>
        <dbReference type="ARBA" id="ARBA00022454"/>
    </source>
</evidence>
<evidence type="ECO:0000256" key="12">
    <source>
        <dbReference type="ARBA" id="ARBA00031556"/>
    </source>
</evidence>
<organism evidence="18 19">
    <name type="scientific">Paragonimus westermani</name>
    <dbReference type="NCBI Taxonomy" id="34504"/>
    <lineage>
        <taxon>Eukaryota</taxon>
        <taxon>Metazoa</taxon>
        <taxon>Spiralia</taxon>
        <taxon>Lophotrochozoa</taxon>
        <taxon>Platyhelminthes</taxon>
        <taxon>Trematoda</taxon>
        <taxon>Digenea</taxon>
        <taxon>Plagiorchiida</taxon>
        <taxon>Troglotremata</taxon>
        <taxon>Troglotrematidae</taxon>
        <taxon>Paragonimus</taxon>
    </lineage>
</organism>
<dbReference type="InterPro" id="IPR013083">
    <property type="entry name" value="Znf_RING/FYVE/PHD"/>
</dbReference>
<dbReference type="InterPro" id="IPR036420">
    <property type="entry name" value="BRCT_dom_sf"/>
</dbReference>
<dbReference type="Proteomes" id="UP000699462">
    <property type="component" value="Unassembled WGS sequence"/>
</dbReference>
<evidence type="ECO:0000256" key="14">
    <source>
        <dbReference type="SAM" id="Coils"/>
    </source>
</evidence>
<sequence>MDVNTEIETCLSVIKRFLLCSICLDNFKNPLITPCAHVFCQFCIHEHIGRKRQAKCPLCNRPFTRRSLKTSEKITRITKACDDIIVTYEKDSSLPIFPNNLPSEQLHLSQELSQCNVLKVRNGRLSSLVRDCEPSEDSASQSNRLAAFLDKPLRASRSRILLGTSARTRRCNPPSVSSTAPSELEDAISTQPMTSSESVITRASSVACKSAIGDETTHDESGDLCDLFSVTQQTQPMHMGVDEFSPVEGMFRRTFQRSVEFGKPPDGILNGPTSRPKRLLNKGIRTVPSLPPLPPAANSRLRNSQNMRVRKRPTSVSSETPPKQFRKQPSFTESYTTDGLVLKTHEVLCHVQPSVTDTDITYEKSVVSEVISIKGRHSSRFEKLRHQSSGSLRSWPMNSPKAPPTIQTRNRLLRKYRISGTSLVSSSSSLRLQSLKSPGWSRWRAMCRDLRRRSTSFGLSFRRKSQSSVQLRPRRRKCDPVGRFTSNVTTPKSLTSKREIRKLNGRYSESSTLFSDQKNTTVSNASTSWSNDTKRPCKFILPLSRLFTHRRPCVSLSTCSVPIGECSRSVSLEPADLKTQSLTSAVCVDPKSISLQTNTTVEHGDELNVVELNPAQRLQCSACGEILVLHTDSFNALISPASHSRMGGDAWCSISSTYWQAEDPGDTMFSELVHANHLRSNSFKANDKLIDVACQTAFDFSSPVVTTKSLSFPPTETAPQTTPPTVSSPRLSTAAVQSAESVGVLCNKSKPVEVIDNGSVELPAELITLSSSEVMPTVDRERLRSECNELEAVVAALQQQLEAQVGELSPNTTAELLRAAGTEPMDDDEIMAAVSRSHPSSPVHVDCGRHQSHTIIDPSNTEERTFADVQTTDGDEHILSASSRHSPPDVKVVLPTTISYPLCLVNFSSKVDLFGDFAGIIDLVTSVIPRFLQNDTIPETCCTEVLDVIPSSQVEDDIVEITTIPSAQPVLTEPVPNTTLSSDALQPADVRRVEASQPPSSLSAIVMDDFIPASMTSQRNAFAPLETNLVVGQMTTDLSQCPETNLSELLSNQRSTESTFVNELVLVGRSRVSPTVLAVTGSNLTANEMVLLRSFCRHFGVSEHTRFIPRQTTHIVMRAESDRPRVVKRTLKYFMGILNRSWIVNTDWIRACLAEHALVDETPYEIEGDTVCGDCHEGPRRGRLNVPAQLQPISQSTTDGKTSNPGPFANLWLCAFGSLGLLTPSDFMSLALDGGASRVFEKPTDLAVAVEKFMKFQSIPSGAPTRPRAVILTNPCPPDFDLSQCQELYNTYGCPIISIDWMLNCISLYRRVPISEGYRICPKSQAPSVHREVR</sequence>
<keyword evidence="3" id="KW-0158">Chromosome</keyword>
<keyword evidence="9" id="KW-0234">DNA repair</keyword>
<dbReference type="InterPro" id="IPR001357">
    <property type="entry name" value="BRCT_dom"/>
</dbReference>
<name>A0A8T0DNE6_9TREM</name>
<comment type="caution">
    <text evidence="18">The sequence shown here is derived from an EMBL/GenBank/DDBJ whole genome shotgun (WGS) entry which is preliminary data.</text>
</comment>
<dbReference type="Pfam" id="PF00097">
    <property type="entry name" value="zf-C3HC4"/>
    <property type="match status" value="1"/>
</dbReference>
<feature type="region of interest" description="Disordered" evidence="15">
    <location>
        <begin position="709"/>
        <end position="729"/>
    </location>
</feature>
<dbReference type="Gene3D" id="3.30.40.10">
    <property type="entry name" value="Zinc/RING finger domain, C3HC4 (zinc finger)"/>
    <property type="match status" value="1"/>
</dbReference>
<dbReference type="GO" id="GO:0031436">
    <property type="term" value="C:BRCA1-BARD1 complex"/>
    <property type="evidence" value="ECO:0007669"/>
    <property type="project" value="TreeGrafter"/>
</dbReference>
<keyword evidence="11" id="KW-0131">Cell cycle</keyword>
<keyword evidence="10" id="KW-0539">Nucleus</keyword>
<evidence type="ECO:0000256" key="10">
    <source>
        <dbReference type="ARBA" id="ARBA00023242"/>
    </source>
</evidence>
<feature type="compositionally biased region" description="Polar residues" evidence="15">
    <location>
        <begin position="484"/>
        <end position="494"/>
    </location>
</feature>
<evidence type="ECO:0000256" key="8">
    <source>
        <dbReference type="ARBA" id="ARBA00022833"/>
    </source>
</evidence>
<feature type="region of interest" description="Disordered" evidence="15">
    <location>
        <begin position="168"/>
        <end position="196"/>
    </location>
</feature>
<dbReference type="GO" id="GO:0008270">
    <property type="term" value="F:zinc ion binding"/>
    <property type="evidence" value="ECO:0007669"/>
    <property type="project" value="UniProtKB-KW"/>
</dbReference>
<accession>A0A8T0DNE6</accession>
<dbReference type="InterPro" id="IPR018957">
    <property type="entry name" value="Znf_C3HC4_RING-type"/>
</dbReference>
<feature type="region of interest" description="Disordered" evidence="15">
    <location>
        <begin position="474"/>
        <end position="494"/>
    </location>
</feature>
<dbReference type="SUPFAM" id="SSF52113">
    <property type="entry name" value="BRCT domain"/>
    <property type="match status" value="1"/>
</dbReference>
<evidence type="ECO:0000256" key="2">
    <source>
        <dbReference type="ARBA" id="ARBA00004286"/>
    </source>
</evidence>
<dbReference type="PANTHER" id="PTHR13763">
    <property type="entry name" value="BREAST CANCER TYPE 1 SUSCEPTIBILITY PROTEIN BRCA1"/>
    <property type="match status" value="1"/>
</dbReference>
<comment type="subcellular location">
    <subcellularLocation>
        <location evidence="2">Chromosome</location>
    </subcellularLocation>
    <subcellularLocation>
        <location evidence="1">Nucleus</location>
    </subcellularLocation>
</comment>
<reference evidence="18 19" key="1">
    <citation type="submission" date="2019-07" db="EMBL/GenBank/DDBJ databases">
        <title>Annotation for the trematode Paragonimus westermani.</title>
        <authorList>
            <person name="Choi Y.-J."/>
        </authorList>
    </citation>
    <scope>NUCLEOTIDE SEQUENCE [LARGE SCALE GENOMIC DNA]</scope>
    <source>
        <strain evidence="18">180907_Pwestermani</strain>
    </source>
</reference>
<evidence type="ECO:0000256" key="9">
    <source>
        <dbReference type="ARBA" id="ARBA00023204"/>
    </source>
</evidence>
<evidence type="ECO:0000256" key="11">
    <source>
        <dbReference type="ARBA" id="ARBA00023306"/>
    </source>
</evidence>
<dbReference type="GO" id="GO:0000724">
    <property type="term" value="P:double-strand break repair via homologous recombination"/>
    <property type="evidence" value="ECO:0007669"/>
    <property type="project" value="TreeGrafter"/>
</dbReference>
<dbReference type="GO" id="GO:0045944">
    <property type="term" value="P:positive regulation of transcription by RNA polymerase II"/>
    <property type="evidence" value="ECO:0007669"/>
    <property type="project" value="TreeGrafter"/>
</dbReference>
<dbReference type="GO" id="GO:0005694">
    <property type="term" value="C:chromosome"/>
    <property type="evidence" value="ECO:0007669"/>
    <property type="project" value="UniProtKB-SubCell"/>
</dbReference>
<dbReference type="EMBL" id="JTDF01002388">
    <property type="protein sequence ID" value="KAF8568846.1"/>
    <property type="molecule type" value="Genomic_DNA"/>
</dbReference>
<feature type="domain" description="BRCT" evidence="17">
    <location>
        <begin position="1076"/>
        <end position="1166"/>
    </location>
</feature>
<dbReference type="InterPro" id="IPR031099">
    <property type="entry name" value="BRCA1-associated"/>
</dbReference>
<feature type="region of interest" description="Disordered" evidence="15">
    <location>
        <begin position="289"/>
        <end position="332"/>
    </location>
</feature>
<dbReference type="InterPro" id="IPR001841">
    <property type="entry name" value="Znf_RING"/>
</dbReference>
<dbReference type="GO" id="GO:0004842">
    <property type="term" value="F:ubiquitin-protein transferase activity"/>
    <property type="evidence" value="ECO:0007669"/>
    <property type="project" value="TreeGrafter"/>
</dbReference>
<feature type="coiled-coil region" evidence="14">
    <location>
        <begin position="780"/>
        <end position="807"/>
    </location>
</feature>
<evidence type="ECO:0000256" key="7">
    <source>
        <dbReference type="ARBA" id="ARBA00022771"/>
    </source>
</evidence>
<dbReference type="InterPro" id="IPR017907">
    <property type="entry name" value="Znf_RING_CS"/>
</dbReference>
<evidence type="ECO:0000313" key="19">
    <source>
        <dbReference type="Proteomes" id="UP000699462"/>
    </source>
</evidence>